<organism evidence="2 3">
    <name type="scientific">Schizothecium vesticola</name>
    <dbReference type="NCBI Taxonomy" id="314040"/>
    <lineage>
        <taxon>Eukaryota</taxon>
        <taxon>Fungi</taxon>
        <taxon>Dikarya</taxon>
        <taxon>Ascomycota</taxon>
        <taxon>Pezizomycotina</taxon>
        <taxon>Sordariomycetes</taxon>
        <taxon>Sordariomycetidae</taxon>
        <taxon>Sordariales</taxon>
        <taxon>Schizotheciaceae</taxon>
        <taxon>Schizothecium</taxon>
    </lineage>
</organism>
<gene>
    <name evidence="2" type="ORF">B0T18DRAFT_72889</name>
</gene>
<evidence type="ECO:0000313" key="2">
    <source>
        <dbReference type="EMBL" id="KAK0751630.1"/>
    </source>
</evidence>
<protein>
    <submittedName>
        <fullName evidence="2">Uncharacterized protein</fullName>
    </submittedName>
</protein>
<accession>A0AA40F5L4</accession>
<feature type="compositionally biased region" description="Polar residues" evidence="1">
    <location>
        <begin position="212"/>
        <end position="244"/>
    </location>
</feature>
<dbReference type="Proteomes" id="UP001172155">
    <property type="component" value="Unassembled WGS sequence"/>
</dbReference>
<evidence type="ECO:0000256" key="1">
    <source>
        <dbReference type="SAM" id="MobiDB-lite"/>
    </source>
</evidence>
<sequence length="284" mass="30680">MMKIAAWYIWQRGGGKTKGSAYRRVFSTKGVRMGSCGERACPPSLSSIPRSPPLHHTTKPVVLLPMCGHEVRAKMIVAMSTPPLSSVSLRTLAQPLCNEMDVTRLDASTPSLVGHVTTHLMAWRFSQECCLDSLRHNTLPCAVAGAGPTVQADGTGLVSPQYNLQRAKWREGSPMYPRNSHAPDPDPDLGLDGMFTAHREIMDSDMAAAREGTQQGSLATSHKGPNTCVRGTQHSGSHRSTLTSDPRDPSPRRVLPLTAPFVSSVETTSRFPISVSISGPFGIR</sequence>
<proteinExistence type="predicted"/>
<dbReference type="EMBL" id="JAUKUD010000002">
    <property type="protein sequence ID" value="KAK0751630.1"/>
    <property type="molecule type" value="Genomic_DNA"/>
</dbReference>
<reference evidence="2" key="1">
    <citation type="submission" date="2023-06" db="EMBL/GenBank/DDBJ databases">
        <title>Genome-scale phylogeny and comparative genomics of the fungal order Sordariales.</title>
        <authorList>
            <consortium name="Lawrence Berkeley National Laboratory"/>
            <person name="Hensen N."/>
            <person name="Bonometti L."/>
            <person name="Westerberg I."/>
            <person name="Brannstrom I.O."/>
            <person name="Guillou S."/>
            <person name="Cros-Aarteil S."/>
            <person name="Calhoun S."/>
            <person name="Haridas S."/>
            <person name="Kuo A."/>
            <person name="Mondo S."/>
            <person name="Pangilinan J."/>
            <person name="Riley R."/>
            <person name="LaButti K."/>
            <person name="Andreopoulos B."/>
            <person name="Lipzen A."/>
            <person name="Chen C."/>
            <person name="Yanf M."/>
            <person name="Daum C."/>
            <person name="Ng V."/>
            <person name="Clum A."/>
            <person name="Steindorff A."/>
            <person name="Ohm R."/>
            <person name="Martin F."/>
            <person name="Silar P."/>
            <person name="Natvig D."/>
            <person name="Lalanne C."/>
            <person name="Gautier V."/>
            <person name="Ament-velasquez S.L."/>
            <person name="Kruys A."/>
            <person name="Hutchinson M.I."/>
            <person name="Powell A.J."/>
            <person name="Barry K."/>
            <person name="Miller A.N."/>
            <person name="Grigoriev I.V."/>
            <person name="Debuchy R."/>
            <person name="Gladieux P."/>
            <person name="Thoren M.H."/>
            <person name="Johannesson H."/>
        </authorList>
    </citation>
    <scope>NUCLEOTIDE SEQUENCE</scope>
    <source>
        <strain evidence="2">SMH3187-1</strain>
    </source>
</reference>
<feature type="region of interest" description="Disordered" evidence="1">
    <location>
        <begin position="209"/>
        <end position="254"/>
    </location>
</feature>
<evidence type="ECO:0000313" key="3">
    <source>
        <dbReference type="Proteomes" id="UP001172155"/>
    </source>
</evidence>
<dbReference type="AlphaFoldDB" id="A0AA40F5L4"/>
<keyword evidence="3" id="KW-1185">Reference proteome</keyword>
<comment type="caution">
    <text evidence="2">The sequence shown here is derived from an EMBL/GenBank/DDBJ whole genome shotgun (WGS) entry which is preliminary data.</text>
</comment>
<name>A0AA40F5L4_9PEZI</name>